<keyword evidence="3" id="KW-1185">Reference proteome</keyword>
<sequence length="293" mass="33515">MRPTILSPPGDKGRPNHVHEILGRRLQAFREAAGIDRPTAEKHISCSASKMSRIERGRSRIKDNDFEALLNRYGVADPNERSAWLELNRRLNGKNWWDSYSDSFADWFCSYLVLESAAEYIRTYECSLVPGLLQTQAYAESIIRTRYSDDEHVRRLVEVRMRRQNMVFEAGGPRLWAIVDLSALTDGVDDTAIMRQQIEFLIEATQFPGVCIQVLRPRPGLCALRNDSFSILRFRSSNLADVVYLENLESAHFLDGPERSEPYRHAISMIGNAADAPEQTRQTLEDVLRTLAR</sequence>
<name>A0ABT6WF58_9ACTN</name>
<reference evidence="2 3" key="1">
    <citation type="submission" date="2023-05" db="EMBL/GenBank/DDBJ databases">
        <title>Actinoplanes sp. NEAU-A12 genome sequencing.</title>
        <authorList>
            <person name="Wang Z.-S."/>
        </authorList>
    </citation>
    <scope>NUCLEOTIDE SEQUENCE [LARGE SCALE GENOMIC DNA]</scope>
    <source>
        <strain evidence="2 3">NEAU-A12</strain>
    </source>
</reference>
<dbReference type="EMBL" id="JASCTH010000004">
    <property type="protein sequence ID" value="MDI6098347.1"/>
    <property type="molecule type" value="Genomic_DNA"/>
</dbReference>
<dbReference type="Pfam" id="PF19054">
    <property type="entry name" value="DUF5753"/>
    <property type="match status" value="1"/>
</dbReference>
<dbReference type="SUPFAM" id="SSF47413">
    <property type="entry name" value="lambda repressor-like DNA-binding domains"/>
    <property type="match status" value="1"/>
</dbReference>
<dbReference type="Pfam" id="PF13560">
    <property type="entry name" value="HTH_31"/>
    <property type="match status" value="1"/>
</dbReference>
<feature type="domain" description="DUF5753" evidence="1">
    <location>
        <begin position="109"/>
        <end position="285"/>
    </location>
</feature>
<proteinExistence type="predicted"/>
<organism evidence="2 3">
    <name type="scientific">Actinoplanes sandaracinus</name>
    <dbReference type="NCBI Taxonomy" id="3045177"/>
    <lineage>
        <taxon>Bacteria</taxon>
        <taxon>Bacillati</taxon>
        <taxon>Actinomycetota</taxon>
        <taxon>Actinomycetes</taxon>
        <taxon>Micromonosporales</taxon>
        <taxon>Micromonosporaceae</taxon>
        <taxon>Actinoplanes</taxon>
    </lineage>
</organism>
<dbReference type="CDD" id="cd00093">
    <property type="entry name" value="HTH_XRE"/>
    <property type="match status" value="1"/>
</dbReference>
<dbReference type="InterPro" id="IPR001387">
    <property type="entry name" value="Cro/C1-type_HTH"/>
</dbReference>
<dbReference type="Gene3D" id="1.10.260.40">
    <property type="entry name" value="lambda repressor-like DNA-binding domains"/>
    <property type="match status" value="1"/>
</dbReference>
<dbReference type="InterPro" id="IPR043917">
    <property type="entry name" value="DUF5753"/>
</dbReference>
<dbReference type="RefSeq" id="WP_282757965.1">
    <property type="nucleotide sequence ID" value="NZ_JASCTH010000004.1"/>
</dbReference>
<dbReference type="InterPro" id="IPR010982">
    <property type="entry name" value="Lambda_DNA-bd_dom_sf"/>
</dbReference>
<accession>A0ABT6WF58</accession>
<protein>
    <submittedName>
        <fullName evidence="2">Helix-turn-helix transcriptional regulator</fullName>
    </submittedName>
</protein>
<evidence type="ECO:0000313" key="2">
    <source>
        <dbReference type="EMBL" id="MDI6098347.1"/>
    </source>
</evidence>
<gene>
    <name evidence="2" type="ORF">QLQ12_06995</name>
</gene>
<dbReference type="Proteomes" id="UP001241758">
    <property type="component" value="Unassembled WGS sequence"/>
</dbReference>
<comment type="caution">
    <text evidence="2">The sequence shown here is derived from an EMBL/GenBank/DDBJ whole genome shotgun (WGS) entry which is preliminary data.</text>
</comment>
<evidence type="ECO:0000259" key="1">
    <source>
        <dbReference type="Pfam" id="PF19054"/>
    </source>
</evidence>
<evidence type="ECO:0000313" key="3">
    <source>
        <dbReference type="Proteomes" id="UP001241758"/>
    </source>
</evidence>